<feature type="chain" id="PRO_5046244204" evidence="1">
    <location>
        <begin position="21"/>
        <end position="204"/>
    </location>
</feature>
<evidence type="ECO:0000313" key="4">
    <source>
        <dbReference type="Proteomes" id="UP001597467"/>
    </source>
</evidence>
<accession>A0ABW5JYY9</accession>
<evidence type="ECO:0000313" key="3">
    <source>
        <dbReference type="EMBL" id="MFD2541378.1"/>
    </source>
</evidence>
<protein>
    <submittedName>
        <fullName evidence="3">Porin family protein</fullName>
    </submittedName>
</protein>
<dbReference type="EMBL" id="JBHULM010000007">
    <property type="protein sequence ID" value="MFD2541378.1"/>
    <property type="molecule type" value="Genomic_DNA"/>
</dbReference>
<keyword evidence="1" id="KW-0732">Signal</keyword>
<reference evidence="4" key="1">
    <citation type="journal article" date="2019" name="Int. J. Syst. Evol. Microbiol.">
        <title>The Global Catalogue of Microorganisms (GCM) 10K type strain sequencing project: providing services to taxonomists for standard genome sequencing and annotation.</title>
        <authorList>
            <consortium name="The Broad Institute Genomics Platform"/>
            <consortium name="The Broad Institute Genome Sequencing Center for Infectious Disease"/>
            <person name="Wu L."/>
            <person name="Ma J."/>
        </authorList>
    </citation>
    <scope>NUCLEOTIDE SEQUENCE [LARGE SCALE GENOMIC DNA]</scope>
    <source>
        <strain evidence="4">KCTC 42808</strain>
    </source>
</reference>
<keyword evidence="4" id="KW-1185">Reference proteome</keyword>
<evidence type="ECO:0000256" key="1">
    <source>
        <dbReference type="SAM" id="SignalP"/>
    </source>
</evidence>
<gene>
    <name evidence="3" type="ORF">ACFSSB_03540</name>
</gene>
<name>A0ABW5JYY9_9FLAO</name>
<evidence type="ECO:0000259" key="2">
    <source>
        <dbReference type="Pfam" id="PF13568"/>
    </source>
</evidence>
<sequence length="204" mass="22912">MKLKKLTLVIITLFGMNAFAQKNINFGAKAGVNFSGFRSGESTFTSRIGFNIGAMSELKISDLVSVQGEIVYNRRGGNFSINQNLPYPNNHLKTYYVTTLDYIDIPIQGKIYFLKKMSVDFGPQIGFLINDKVEIDDGISNGENGDEVEFDNIQSIDFALTGGFSYKFESNLIIQTRYNFGLTQVIKDAKYKNSMISLSLGYYF</sequence>
<organism evidence="3 4">
    <name type="scientific">Lacinutrix gracilariae</name>
    <dbReference type="NCBI Taxonomy" id="1747198"/>
    <lineage>
        <taxon>Bacteria</taxon>
        <taxon>Pseudomonadati</taxon>
        <taxon>Bacteroidota</taxon>
        <taxon>Flavobacteriia</taxon>
        <taxon>Flavobacteriales</taxon>
        <taxon>Flavobacteriaceae</taxon>
        <taxon>Lacinutrix</taxon>
    </lineage>
</organism>
<proteinExistence type="predicted"/>
<comment type="caution">
    <text evidence="3">The sequence shown here is derived from an EMBL/GenBank/DDBJ whole genome shotgun (WGS) entry which is preliminary data.</text>
</comment>
<dbReference type="InterPro" id="IPR025665">
    <property type="entry name" value="Beta-barrel_OMP_2"/>
</dbReference>
<dbReference type="Proteomes" id="UP001597467">
    <property type="component" value="Unassembled WGS sequence"/>
</dbReference>
<dbReference type="Pfam" id="PF13568">
    <property type="entry name" value="OMP_b-brl_2"/>
    <property type="match status" value="1"/>
</dbReference>
<feature type="domain" description="Outer membrane protein beta-barrel" evidence="2">
    <location>
        <begin position="19"/>
        <end position="186"/>
    </location>
</feature>
<feature type="signal peptide" evidence="1">
    <location>
        <begin position="1"/>
        <end position="20"/>
    </location>
</feature>